<dbReference type="PATRIC" id="fig|1306953.7.peg.1303"/>
<gene>
    <name evidence="2" type="ORF">J121_1269</name>
</gene>
<reference evidence="2" key="1">
    <citation type="submission" date="2015-02" db="EMBL/GenBank/DDBJ databases">
        <authorList>
            <person name="Chooi Y.-H."/>
        </authorList>
    </citation>
    <scope>NUCLEOTIDE SEQUENCE [LARGE SCALE GENOMIC DNA]</scope>
    <source>
        <strain evidence="2">LAMA 915</strain>
    </source>
</reference>
<dbReference type="EMBL" id="JYNE01000028">
    <property type="protein sequence ID" value="KNH00656.1"/>
    <property type="molecule type" value="Genomic_DNA"/>
</dbReference>
<sequence>MTGSLGQLFEILNTCMDDLVSTWGLDLEAQSRRLTAPKPKNLSQIALRIQKYYPSKAEQWGIQADLSIRVMVDSEGRATECKITNITLAEDFDDRPCTEFMRVAEFEPARDSHGNPMASYYVSSILYRM</sequence>
<dbReference type="STRING" id="1306953.J121_1269"/>
<dbReference type="GO" id="GO:0055085">
    <property type="term" value="P:transmembrane transport"/>
    <property type="evidence" value="ECO:0007669"/>
    <property type="project" value="InterPro"/>
</dbReference>
<organism evidence="2 3">
    <name type="scientific">Qipengyuania citrea LAMA 915</name>
    <dbReference type="NCBI Taxonomy" id="1306953"/>
    <lineage>
        <taxon>Bacteria</taxon>
        <taxon>Pseudomonadati</taxon>
        <taxon>Pseudomonadota</taxon>
        <taxon>Alphaproteobacteria</taxon>
        <taxon>Sphingomonadales</taxon>
        <taxon>Erythrobacteraceae</taxon>
        <taxon>Qipengyuania</taxon>
    </lineage>
</organism>
<comment type="caution">
    <text evidence="2">The sequence shown here is derived from an EMBL/GenBank/DDBJ whole genome shotgun (WGS) entry which is preliminary data.</text>
</comment>
<name>A0A0L1K9Q4_9SPHN</name>
<dbReference type="Pfam" id="PF03544">
    <property type="entry name" value="TonB_C"/>
    <property type="match status" value="1"/>
</dbReference>
<dbReference type="InterPro" id="IPR037682">
    <property type="entry name" value="TonB_C"/>
</dbReference>
<dbReference type="Proteomes" id="UP000037446">
    <property type="component" value="Unassembled WGS sequence"/>
</dbReference>
<evidence type="ECO:0000313" key="2">
    <source>
        <dbReference type="EMBL" id="KNH00656.1"/>
    </source>
</evidence>
<evidence type="ECO:0000313" key="3">
    <source>
        <dbReference type="Proteomes" id="UP000037446"/>
    </source>
</evidence>
<accession>A0A0L1K9Q4</accession>
<dbReference type="AlphaFoldDB" id="A0A0L1K9Q4"/>
<dbReference type="Gene3D" id="3.30.1150.10">
    <property type="match status" value="1"/>
</dbReference>
<feature type="domain" description="TonB C-terminal" evidence="1">
    <location>
        <begin position="38"/>
        <end position="129"/>
    </location>
</feature>
<dbReference type="PROSITE" id="PS52015">
    <property type="entry name" value="TONB_CTD"/>
    <property type="match status" value="1"/>
</dbReference>
<protein>
    <recommendedName>
        <fullName evidence="1">TonB C-terminal domain-containing protein</fullName>
    </recommendedName>
</protein>
<evidence type="ECO:0000259" key="1">
    <source>
        <dbReference type="PROSITE" id="PS52015"/>
    </source>
</evidence>
<dbReference type="SUPFAM" id="SSF74653">
    <property type="entry name" value="TolA/TonB C-terminal domain"/>
    <property type="match status" value="1"/>
</dbReference>
<proteinExistence type="predicted"/>